<comment type="caution">
    <text evidence="1">The sequence shown here is derived from an EMBL/GenBank/DDBJ whole genome shotgun (WGS) entry which is preliminary data.</text>
</comment>
<accession>A0ACB1B7N3</accession>
<gene>
    <name evidence="1" type="ORF">MENTE1834_LOCUS46921</name>
</gene>
<proteinExistence type="predicted"/>
<evidence type="ECO:0000313" key="2">
    <source>
        <dbReference type="Proteomes" id="UP001497535"/>
    </source>
</evidence>
<keyword evidence="2" id="KW-1185">Reference proteome</keyword>
<name>A0ACB1B7N3_MELEN</name>
<reference evidence="1" key="1">
    <citation type="submission" date="2023-11" db="EMBL/GenBank/DDBJ databases">
        <authorList>
            <person name="Poullet M."/>
        </authorList>
    </citation>
    <scope>NUCLEOTIDE SEQUENCE</scope>
    <source>
        <strain evidence="1">E1834</strain>
    </source>
</reference>
<evidence type="ECO:0000313" key="1">
    <source>
        <dbReference type="EMBL" id="CAK5120967.1"/>
    </source>
</evidence>
<protein>
    <submittedName>
        <fullName evidence="1">Uncharacterized protein</fullName>
    </submittedName>
</protein>
<organism evidence="1 2">
    <name type="scientific">Meloidogyne enterolobii</name>
    <name type="common">Root-knot nematode worm</name>
    <name type="synonym">Meloidogyne mayaguensis</name>
    <dbReference type="NCBI Taxonomy" id="390850"/>
    <lineage>
        <taxon>Eukaryota</taxon>
        <taxon>Metazoa</taxon>
        <taxon>Ecdysozoa</taxon>
        <taxon>Nematoda</taxon>
        <taxon>Chromadorea</taxon>
        <taxon>Rhabditida</taxon>
        <taxon>Tylenchina</taxon>
        <taxon>Tylenchomorpha</taxon>
        <taxon>Tylenchoidea</taxon>
        <taxon>Meloidogynidae</taxon>
        <taxon>Meloidogyninae</taxon>
        <taxon>Meloidogyne</taxon>
    </lineage>
</organism>
<sequence length="84" mass="8745">MLSVDGGLPGSFSQRNLATSRSSSCRPTIRNAASKSAIATNFGRRNLSNNPTSSGRSTGPRRRQSFNEGCPLGCALASNTGLTL</sequence>
<dbReference type="EMBL" id="CAVMJV010000178">
    <property type="protein sequence ID" value="CAK5120967.1"/>
    <property type="molecule type" value="Genomic_DNA"/>
</dbReference>
<dbReference type="Proteomes" id="UP001497535">
    <property type="component" value="Unassembled WGS sequence"/>
</dbReference>